<comment type="similarity">
    <text evidence="1">Belongs to the HypD family.</text>
</comment>
<evidence type="ECO:0000256" key="1">
    <source>
        <dbReference type="ARBA" id="ARBA00007888"/>
    </source>
</evidence>
<evidence type="ECO:0000256" key="3">
    <source>
        <dbReference type="ARBA" id="ARBA00023004"/>
    </source>
</evidence>
<dbReference type="NCBIfam" id="TIGR00075">
    <property type="entry name" value="hypD"/>
    <property type="match status" value="1"/>
</dbReference>
<dbReference type="GO" id="GO:0005506">
    <property type="term" value="F:iron ion binding"/>
    <property type="evidence" value="ECO:0007669"/>
    <property type="project" value="TreeGrafter"/>
</dbReference>
<dbReference type="Proteomes" id="UP000473648">
    <property type="component" value="Unassembled WGS sequence"/>
</dbReference>
<reference evidence="4" key="1">
    <citation type="journal article" date="2020" name="Appl. Environ. Microbiol.">
        <title>Medium-Chain Fatty Acid Synthesis by 'Candidatus Weimeria bifida' gen. nov., sp. nov., and 'Candidatus Pseudoramibacter fermentans' sp. nov.</title>
        <authorList>
            <person name="Scarborough M.J."/>
            <person name="Myers K.S."/>
            <person name="Donohue T.J."/>
            <person name="Noguera D.R."/>
        </authorList>
    </citation>
    <scope>NUCLEOTIDE SEQUENCE</scope>
    <source>
        <strain evidence="4">EUB1.1</strain>
    </source>
</reference>
<accession>A0A6L5GR00</accession>
<dbReference type="GO" id="GO:0051604">
    <property type="term" value="P:protein maturation"/>
    <property type="evidence" value="ECO:0007669"/>
    <property type="project" value="TreeGrafter"/>
</dbReference>
<dbReference type="Gene3D" id="3.40.50.11740">
    <property type="entry name" value="HypD, alpha/beta domain 2"/>
    <property type="match status" value="2"/>
</dbReference>
<dbReference type="InterPro" id="IPR042243">
    <property type="entry name" value="HypD_1"/>
</dbReference>
<dbReference type="InterPro" id="IPR042244">
    <property type="entry name" value="HypD_2_sf"/>
</dbReference>
<organism evidence="4 5">
    <name type="scientific">Candidatus Pseudoramibacter fermentans</name>
    <dbReference type="NCBI Taxonomy" id="2594427"/>
    <lineage>
        <taxon>Bacteria</taxon>
        <taxon>Bacillati</taxon>
        <taxon>Bacillota</taxon>
        <taxon>Clostridia</taxon>
        <taxon>Eubacteriales</taxon>
        <taxon>Eubacteriaceae</taxon>
        <taxon>Pseudoramibacter</taxon>
    </lineage>
</organism>
<protein>
    <submittedName>
        <fullName evidence="4">Hydrogenase formation protein HypD</fullName>
    </submittedName>
</protein>
<dbReference type="PANTHER" id="PTHR30149">
    <property type="entry name" value="HYDROGENASE PROTEIN ASSEMBLY PROTEIN HYPD"/>
    <property type="match status" value="1"/>
</dbReference>
<dbReference type="Gene3D" id="6.10.20.100">
    <property type="match status" value="1"/>
</dbReference>
<keyword evidence="2" id="KW-0479">Metal-binding</keyword>
<dbReference type="InterPro" id="IPR002780">
    <property type="entry name" value="Hyd_form_HypD"/>
</dbReference>
<proteinExistence type="inferred from homology"/>
<keyword evidence="3" id="KW-0408">Iron</keyword>
<dbReference type="AlphaFoldDB" id="A0A6L5GR00"/>
<comment type="caution">
    <text evidence="4">The sequence shown here is derived from an EMBL/GenBank/DDBJ whole genome shotgun (WGS) entry which is preliminary data.</text>
</comment>
<evidence type="ECO:0000256" key="2">
    <source>
        <dbReference type="ARBA" id="ARBA00022723"/>
    </source>
</evidence>
<dbReference type="GO" id="GO:0070025">
    <property type="term" value="F:carbon monoxide binding"/>
    <property type="evidence" value="ECO:0007669"/>
    <property type="project" value="TreeGrafter"/>
</dbReference>
<dbReference type="PIRSF" id="PIRSF005622">
    <property type="entry name" value="Hydrgn_mat_hypD"/>
    <property type="match status" value="1"/>
</dbReference>
<evidence type="ECO:0000313" key="4">
    <source>
        <dbReference type="EMBL" id="MQM72558.1"/>
    </source>
</evidence>
<dbReference type="PANTHER" id="PTHR30149:SF0">
    <property type="entry name" value="HYDROGENASE MATURATION FACTOR HYPD"/>
    <property type="match status" value="1"/>
</dbReference>
<dbReference type="GO" id="GO:0051539">
    <property type="term" value="F:4 iron, 4 sulfur cluster binding"/>
    <property type="evidence" value="ECO:0007669"/>
    <property type="project" value="TreeGrafter"/>
</dbReference>
<evidence type="ECO:0000313" key="5">
    <source>
        <dbReference type="Proteomes" id="UP000473648"/>
    </source>
</evidence>
<gene>
    <name evidence="4" type="primary">hypD</name>
    <name evidence="4" type="ORF">FRC53_03850</name>
</gene>
<dbReference type="EMBL" id="VOGB01000004">
    <property type="protein sequence ID" value="MQM72558.1"/>
    <property type="molecule type" value="Genomic_DNA"/>
</dbReference>
<dbReference type="Pfam" id="PF01924">
    <property type="entry name" value="HypD"/>
    <property type="match status" value="1"/>
</dbReference>
<sequence length="356" mass="38207">MTKARHTLSEPLKKAIQYLKTYDGPPVRIMEVCGTHTHEIFRQGIRQILSPNITLISGPGCPVCVTPGGYIDRAVALAEDRGATVCTFGDLMRVPGTDKSLSQARADGADVRIVYAPDDAEKIAVDNPDRQVVFLAVGFETTTPSACLAVDHAIADGANNFSILTANKTMPAAYEAMKDSTDLFLYPGHVHAITGMADCRKMEAEGVSGVVAGFTAGELISALTIAVKKFEAGETFCVNAYPRVVTESGSPEAQQLVKKYMEPCDAWWRGIGKIPNSGMKLREAYAHYDAAVRFDLPETVGKDHPGCRCGDVLQGNCRPVDCPLFGKVCTPEHPTGACMVSSEGTCSAYYLYGGIK</sequence>
<keyword evidence="5" id="KW-1185">Reference proteome</keyword>
<name>A0A6L5GR00_9FIRM</name>